<feature type="domain" description="DUF2231" evidence="2">
    <location>
        <begin position="16"/>
        <end position="141"/>
    </location>
</feature>
<dbReference type="InterPro" id="IPR019251">
    <property type="entry name" value="DUF2231_TM"/>
</dbReference>
<protein>
    <submittedName>
        <fullName evidence="3">Membrane protein</fullName>
    </submittedName>
</protein>
<dbReference type="Pfam" id="PF09990">
    <property type="entry name" value="DUF2231"/>
    <property type="match status" value="1"/>
</dbReference>
<keyword evidence="1" id="KW-0812">Transmembrane</keyword>
<dbReference type="EMBL" id="JAGILA010000001">
    <property type="protein sequence ID" value="MBP2233979.1"/>
    <property type="molecule type" value="Genomic_DNA"/>
</dbReference>
<feature type="transmembrane region" description="Helical" evidence="1">
    <location>
        <begin position="53"/>
        <end position="75"/>
    </location>
</feature>
<gene>
    <name evidence="3" type="ORF">J2Z31_000469</name>
</gene>
<dbReference type="PIRSF" id="PIRSF029509">
    <property type="entry name" value="UCP029509"/>
    <property type="match status" value="1"/>
</dbReference>
<feature type="transmembrane region" description="Helical" evidence="1">
    <location>
        <begin position="84"/>
        <end position="104"/>
    </location>
</feature>
<organism evidence="3 4">
    <name type="scientific">Sinorhizobium kostiense</name>
    <dbReference type="NCBI Taxonomy" id="76747"/>
    <lineage>
        <taxon>Bacteria</taxon>
        <taxon>Pseudomonadati</taxon>
        <taxon>Pseudomonadota</taxon>
        <taxon>Alphaproteobacteria</taxon>
        <taxon>Hyphomicrobiales</taxon>
        <taxon>Rhizobiaceae</taxon>
        <taxon>Sinorhizobium/Ensifer group</taxon>
        <taxon>Sinorhizobium</taxon>
    </lineage>
</organism>
<proteinExistence type="predicted"/>
<keyword evidence="1" id="KW-1133">Transmembrane helix</keyword>
<evidence type="ECO:0000313" key="4">
    <source>
        <dbReference type="Proteomes" id="UP000730739"/>
    </source>
</evidence>
<accession>A0ABS4QTK1</accession>
<dbReference type="Proteomes" id="UP000730739">
    <property type="component" value="Unassembled WGS sequence"/>
</dbReference>
<feature type="transmembrane region" description="Helical" evidence="1">
    <location>
        <begin position="12"/>
        <end position="33"/>
    </location>
</feature>
<sequence length="149" mass="16051">MSLEESPSTATTAWAPIHLLFVPFPIACFTLALLTDTAYWQTGDIMWHHFSAWLLFAGMAFGVVAGLTGVVALLLRTERRGHRTWLHAIGYVVILVLAFINNLVHAGDGWTAIVPTGLVLSAATVLLMAVVAVLDGTLAVRRVGVSYHA</sequence>
<evidence type="ECO:0000313" key="3">
    <source>
        <dbReference type="EMBL" id="MBP2233979.1"/>
    </source>
</evidence>
<comment type="caution">
    <text evidence="3">The sequence shown here is derived from an EMBL/GenBank/DDBJ whole genome shotgun (WGS) entry which is preliminary data.</text>
</comment>
<dbReference type="RefSeq" id="WP_209600262.1">
    <property type="nucleotide sequence ID" value="NZ_JAGILA010000001.1"/>
</dbReference>
<evidence type="ECO:0000259" key="2">
    <source>
        <dbReference type="Pfam" id="PF09990"/>
    </source>
</evidence>
<keyword evidence="4" id="KW-1185">Reference proteome</keyword>
<evidence type="ECO:0000256" key="1">
    <source>
        <dbReference type="SAM" id="Phobius"/>
    </source>
</evidence>
<dbReference type="InterPro" id="IPR016923">
    <property type="entry name" value="UCP029509"/>
</dbReference>
<name>A0ABS4QTK1_9HYPH</name>
<keyword evidence="1" id="KW-0472">Membrane</keyword>
<reference evidence="3 4" key="1">
    <citation type="submission" date="2021-03" db="EMBL/GenBank/DDBJ databases">
        <title>Genomic Encyclopedia of Type Strains, Phase IV (KMG-IV): sequencing the most valuable type-strain genomes for metagenomic binning, comparative biology and taxonomic classification.</title>
        <authorList>
            <person name="Goeker M."/>
        </authorList>
    </citation>
    <scope>NUCLEOTIDE SEQUENCE [LARGE SCALE GENOMIC DNA]</scope>
    <source>
        <strain evidence="3 4">DSM 13372</strain>
    </source>
</reference>
<feature type="transmembrane region" description="Helical" evidence="1">
    <location>
        <begin position="110"/>
        <end position="134"/>
    </location>
</feature>